<accession>A0A8B6E793</accession>
<proteinExistence type="predicted"/>
<organism evidence="1 2">
    <name type="scientific">Mytilus galloprovincialis</name>
    <name type="common">Mediterranean mussel</name>
    <dbReference type="NCBI Taxonomy" id="29158"/>
    <lineage>
        <taxon>Eukaryota</taxon>
        <taxon>Metazoa</taxon>
        <taxon>Spiralia</taxon>
        <taxon>Lophotrochozoa</taxon>
        <taxon>Mollusca</taxon>
        <taxon>Bivalvia</taxon>
        <taxon>Autobranchia</taxon>
        <taxon>Pteriomorphia</taxon>
        <taxon>Mytilida</taxon>
        <taxon>Mytiloidea</taxon>
        <taxon>Mytilidae</taxon>
        <taxon>Mytilinae</taxon>
        <taxon>Mytilus</taxon>
    </lineage>
</organism>
<dbReference type="Proteomes" id="UP000596742">
    <property type="component" value="Unassembled WGS sequence"/>
</dbReference>
<reference evidence="1" key="1">
    <citation type="submission" date="2018-11" db="EMBL/GenBank/DDBJ databases">
        <authorList>
            <person name="Alioto T."/>
            <person name="Alioto T."/>
        </authorList>
    </citation>
    <scope>NUCLEOTIDE SEQUENCE</scope>
</reference>
<name>A0A8B6E793_MYTGA</name>
<evidence type="ECO:0000313" key="1">
    <source>
        <dbReference type="EMBL" id="VDI30309.1"/>
    </source>
</evidence>
<keyword evidence="2" id="KW-1185">Reference proteome</keyword>
<evidence type="ECO:0000313" key="2">
    <source>
        <dbReference type="Proteomes" id="UP000596742"/>
    </source>
</evidence>
<dbReference type="AlphaFoldDB" id="A0A8B6E793"/>
<gene>
    <name evidence="1" type="ORF">MGAL_10B025492</name>
</gene>
<sequence>MQYSASTITRFIQRFNRTGSLNYRPRPGRQRATTAQQDRLQHLRDSFRTAVQTARETVGVHRRQIEANTVRLSASLGELKQIRRQIEANTVRRRFRSSGLRARRPFCGNMLTAVRRQNRLRWTQQRQNHTGNAPLSNGMTNQDSIFAVLMNELVCGDKEENIMQIRVSKRQIVGVVVVVSWYGEEHHSTIKLH</sequence>
<dbReference type="EMBL" id="UYJE01004677">
    <property type="protein sequence ID" value="VDI30309.1"/>
    <property type="molecule type" value="Genomic_DNA"/>
</dbReference>
<protein>
    <submittedName>
        <fullName evidence="1">Uncharacterized protein</fullName>
    </submittedName>
</protein>
<comment type="caution">
    <text evidence="1">The sequence shown here is derived from an EMBL/GenBank/DDBJ whole genome shotgun (WGS) entry which is preliminary data.</text>
</comment>